<comment type="subcellular location">
    <subcellularLocation>
        <location evidence="1">Chromosome</location>
    </subcellularLocation>
</comment>
<dbReference type="GO" id="GO:0005694">
    <property type="term" value="C:chromosome"/>
    <property type="evidence" value="ECO:0007669"/>
    <property type="project" value="UniProtKB-SubCell"/>
</dbReference>
<keyword evidence="3" id="KW-0489">Methyltransferase</keyword>
<evidence type="ECO:0000256" key="1">
    <source>
        <dbReference type="ARBA" id="ARBA00004286"/>
    </source>
</evidence>
<keyword evidence="6" id="KW-0479">Metal-binding</keyword>
<sequence>MTLWTLSIVNRVNSLTTTATLGDVILLRNELARQSGIWSFSLATYSRFPAVISRKGPLEPVTFGICRSTGVLCQWLRQLEMIYDEDVSDDLIYTENIGCECTGSCSDAFYCRCLQLSQERNYDPGSTKLRQLLRPINTCQWPVFECHGGCRCSQSRCTNRVVFNRKHDTSALSVCLAGDKGLGVLAARDLFQGEFVSVFTGNYLLPRNAHIVVNMQQMFMGHDFAMVVREFCGPDRHIVFETVVDGCGDATVSNTGDAPLLIMPSFCFINHSCHPNLTVIPVRHESVYPTLALFALRNIRADTELTYDYGEKANSPGGLFLRRCLCRSWNCRGFLPNRL</sequence>
<dbReference type="InterPro" id="IPR046341">
    <property type="entry name" value="SET_dom_sf"/>
</dbReference>
<dbReference type="InterPro" id="IPR050973">
    <property type="entry name" value="H3K9_Histone-Lys_N-MTase"/>
</dbReference>
<evidence type="ECO:0000256" key="4">
    <source>
        <dbReference type="ARBA" id="ARBA00022679"/>
    </source>
</evidence>
<evidence type="ECO:0000256" key="3">
    <source>
        <dbReference type="ARBA" id="ARBA00022603"/>
    </source>
</evidence>
<evidence type="ECO:0000256" key="7">
    <source>
        <dbReference type="ARBA" id="ARBA00022833"/>
    </source>
</evidence>
<dbReference type="AlphaFoldDB" id="A0A5K3FH76"/>
<evidence type="ECO:0000256" key="6">
    <source>
        <dbReference type="ARBA" id="ARBA00022723"/>
    </source>
</evidence>
<keyword evidence="4" id="KW-0808">Transferase</keyword>
<dbReference type="GO" id="GO:0032259">
    <property type="term" value="P:methylation"/>
    <property type="evidence" value="ECO:0007669"/>
    <property type="project" value="UniProtKB-KW"/>
</dbReference>
<evidence type="ECO:0000256" key="2">
    <source>
        <dbReference type="ARBA" id="ARBA00022454"/>
    </source>
</evidence>
<dbReference type="WBParaSite" id="MCU_008461-RA">
    <property type="protein sequence ID" value="MCU_008461-RA"/>
    <property type="gene ID" value="MCU_008461"/>
</dbReference>
<reference evidence="10" key="1">
    <citation type="submission" date="2019-11" db="UniProtKB">
        <authorList>
            <consortium name="WormBaseParasite"/>
        </authorList>
    </citation>
    <scope>IDENTIFICATION</scope>
</reference>
<protein>
    <submittedName>
        <fullName evidence="10">SET domain-containing protein</fullName>
    </submittedName>
</protein>
<evidence type="ECO:0000256" key="5">
    <source>
        <dbReference type="ARBA" id="ARBA00022691"/>
    </source>
</evidence>
<accession>A0A5K3FH76</accession>
<dbReference type="Pfam" id="PF05033">
    <property type="entry name" value="Pre-SET"/>
    <property type="match status" value="1"/>
</dbReference>
<dbReference type="SUPFAM" id="SSF82199">
    <property type="entry name" value="SET domain"/>
    <property type="match status" value="1"/>
</dbReference>
<dbReference type="Pfam" id="PF00856">
    <property type="entry name" value="SET"/>
    <property type="match status" value="1"/>
</dbReference>
<dbReference type="GO" id="GO:0008270">
    <property type="term" value="F:zinc ion binding"/>
    <property type="evidence" value="ECO:0007669"/>
    <property type="project" value="InterPro"/>
</dbReference>
<organism evidence="10">
    <name type="scientific">Mesocestoides corti</name>
    <name type="common">Flatworm</name>
    <dbReference type="NCBI Taxonomy" id="53468"/>
    <lineage>
        <taxon>Eukaryota</taxon>
        <taxon>Metazoa</taxon>
        <taxon>Spiralia</taxon>
        <taxon>Lophotrochozoa</taxon>
        <taxon>Platyhelminthes</taxon>
        <taxon>Cestoda</taxon>
        <taxon>Eucestoda</taxon>
        <taxon>Cyclophyllidea</taxon>
        <taxon>Mesocestoididae</taxon>
        <taxon>Mesocestoides</taxon>
    </lineage>
</organism>
<keyword evidence="2" id="KW-0158">Chromosome</keyword>
<dbReference type="Gene3D" id="2.170.270.10">
    <property type="entry name" value="SET domain"/>
    <property type="match status" value="1"/>
</dbReference>
<dbReference type="PROSITE" id="PS50867">
    <property type="entry name" value="PRE_SET"/>
    <property type="match status" value="1"/>
</dbReference>
<name>A0A5K3FH76_MESCO</name>
<feature type="domain" description="Pre-SET" evidence="9">
    <location>
        <begin position="97"/>
        <end position="165"/>
    </location>
</feature>
<dbReference type="PANTHER" id="PTHR46223:SF3">
    <property type="entry name" value="HISTONE-LYSINE N-METHYLTRANSFERASE SET-23"/>
    <property type="match status" value="1"/>
</dbReference>
<dbReference type="PANTHER" id="PTHR46223">
    <property type="entry name" value="HISTONE-LYSINE N-METHYLTRANSFERASE SUV39H"/>
    <property type="match status" value="1"/>
</dbReference>
<keyword evidence="5" id="KW-0949">S-adenosyl-L-methionine</keyword>
<dbReference type="GO" id="GO:0042054">
    <property type="term" value="F:histone methyltransferase activity"/>
    <property type="evidence" value="ECO:0007669"/>
    <property type="project" value="InterPro"/>
</dbReference>
<dbReference type="SMART" id="SM00317">
    <property type="entry name" value="SET"/>
    <property type="match status" value="1"/>
</dbReference>
<evidence type="ECO:0000259" key="8">
    <source>
        <dbReference type="PROSITE" id="PS50280"/>
    </source>
</evidence>
<feature type="domain" description="SET" evidence="8">
    <location>
        <begin position="170"/>
        <end position="310"/>
    </location>
</feature>
<keyword evidence="7" id="KW-0862">Zinc</keyword>
<dbReference type="PROSITE" id="PS50280">
    <property type="entry name" value="SET"/>
    <property type="match status" value="1"/>
</dbReference>
<evidence type="ECO:0000313" key="10">
    <source>
        <dbReference type="WBParaSite" id="MCU_008461-RA"/>
    </source>
</evidence>
<dbReference type="InterPro" id="IPR007728">
    <property type="entry name" value="Pre-SET_dom"/>
</dbReference>
<evidence type="ECO:0000259" key="9">
    <source>
        <dbReference type="PROSITE" id="PS50867"/>
    </source>
</evidence>
<dbReference type="InterPro" id="IPR001214">
    <property type="entry name" value="SET_dom"/>
</dbReference>
<proteinExistence type="predicted"/>
<dbReference type="GO" id="GO:0005634">
    <property type="term" value="C:nucleus"/>
    <property type="evidence" value="ECO:0007669"/>
    <property type="project" value="InterPro"/>
</dbReference>